<dbReference type="Pfam" id="PF14310">
    <property type="entry name" value="Fn3-like"/>
    <property type="match status" value="1"/>
</dbReference>
<evidence type="ECO:0000256" key="2">
    <source>
        <dbReference type="ARBA" id="ARBA00022801"/>
    </source>
</evidence>
<dbReference type="InterPro" id="IPR050288">
    <property type="entry name" value="Cellulose_deg_GH3"/>
</dbReference>
<evidence type="ECO:0000256" key="1">
    <source>
        <dbReference type="ARBA" id="ARBA00005336"/>
    </source>
</evidence>
<name>T1AI27_9ZZZZ</name>
<dbReference type="SMART" id="SM01217">
    <property type="entry name" value="Fn3_like"/>
    <property type="match status" value="1"/>
</dbReference>
<accession>T1AI27</accession>
<comment type="caution">
    <text evidence="4">The sequence shown here is derived from an EMBL/GenBank/DDBJ whole genome shotgun (WGS) entry which is preliminary data.</text>
</comment>
<gene>
    <name evidence="4" type="ORF">B1A_16371</name>
</gene>
<dbReference type="Gene3D" id="3.20.20.300">
    <property type="entry name" value="Glycoside hydrolase, family 3, N-terminal domain"/>
    <property type="match status" value="1"/>
</dbReference>
<dbReference type="EMBL" id="AUZX01012032">
    <property type="protein sequence ID" value="EQD40639.1"/>
    <property type="molecule type" value="Genomic_DNA"/>
</dbReference>
<keyword evidence="2" id="KW-0378">Hydrolase</keyword>
<dbReference type="InterPro" id="IPR036881">
    <property type="entry name" value="Glyco_hydro_3_C_sf"/>
</dbReference>
<dbReference type="AlphaFoldDB" id="T1AI27"/>
<evidence type="ECO:0000259" key="3">
    <source>
        <dbReference type="SMART" id="SM01217"/>
    </source>
</evidence>
<dbReference type="InterPro" id="IPR036962">
    <property type="entry name" value="Glyco_hydro_3_N_sf"/>
</dbReference>
<sequence>DGKVHYSEGILVGYRWYDAKHIKPMFPFGFGLSYTRFGYSDLKVSRTEVDGVTPIRVSARVTNAGQVSGTDVAQLYLGLPAASGEPPRKLVGFERVRLAPGQSKVIHFTITPREEWWWGHKGWTETAGTYRVYVGDASGLAELPLRASYTMGKAIGERQVTVSAPKTFKPGTRALVRVSLSSGGTETLRDASLSLKAPGGWTVVPVGPVTRGKVAPNAALTAQFAVTPPSWGVTQYVTLYGTADLSHDACTHGATDCVGARRDGGVTVLLGP</sequence>
<dbReference type="GO" id="GO:0004553">
    <property type="term" value="F:hydrolase activity, hydrolyzing O-glycosyl compounds"/>
    <property type="evidence" value="ECO:0007669"/>
    <property type="project" value="InterPro"/>
</dbReference>
<proteinExistence type="inferred from homology"/>
<feature type="non-terminal residue" evidence="4">
    <location>
        <position position="1"/>
    </location>
</feature>
<reference evidence="4" key="1">
    <citation type="submission" date="2013-08" db="EMBL/GenBank/DDBJ databases">
        <authorList>
            <person name="Mendez C."/>
            <person name="Richter M."/>
            <person name="Ferrer M."/>
            <person name="Sanchez J."/>
        </authorList>
    </citation>
    <scope>NUCLEOTIDE SEQUENCE</scope>
</reference>
<dbReference type="InterPro" id="IPR026891">
    <property type="entry name" value="Fn3-like"/>
</dbReference>
<reference evidence="4" key="2">
    <citation type="journal article" date="2014" name="ISME J.">
        <title>Microbial stratification in low pH oxic and suboxic macroscopic growths along an acid mine drainage.</title>
        <authorList>
            <person name="Mendez-Garcia C."/>
            <person name="Mesa V."/>
            <person name="Sprenger R.R."/>
            <person name="Richter M."/>
            <person name="Diez M.S."/>
            <person name="Solano J."/>
            <person name="Bargiela R."/>
            <person name="Golyshina O.V."/>
            <person name="Manteca A."/>
            <person name="Ramos J.L."/>
            <person name="Gallego J.R."/>
            <person name="Llorente I."/>
            <person name="Martins Dos Santos V.A."/>
            <person name="Jensen O.N."/>
            <person name="Pelaez A.I."/>
            <person name="Sanchez J."/>
            <person name="Ferrer M."/>
        </authorList>
    </citation>
    <scope>NUCLEOTIDE SEQUENCE</scope>
</reference>
<feature type="domain" description="Fibronectin type III-like" evidence="3">
    <location>
        <begin position="71"/>
        <end position="138"/>
    </location>
</feature>
<comment type="similarity">
    <text evidence="1">Belongs to the glycosyl hydrolase 3 family.</text>
</comment>
<dbReference type="PANTHER" id="PTHR42715:SF10">
    <property type="entry name" value="BETA-GLUCOSIDASE"/>
    <property type="match status" value="1"/>
</dbReference>
<dbReference type="PANTHER" id="PTHR42715">
    <property type="entry name" value="BETA-GLUCOSIDASE"/>
    <property type="match status" value="1"/>
</dbReference>
<dbReference type="GO" id="GO:0005975">
    <property type="term" value="P:carbohydrate metabolic process"/>
    <property type="evidence" value="ECO:0007669"/>
    <property type="project" value="InterPro"/>
</dbReference>
<dbReference type="InterPro" id="IPR018905">
    <property type="entry name" value="A-galactase_NEW3"/>
</dbReference>
<dbReference type="Gene3D" id="2.60.40.10">
    <property type="entry name" value="Immunoglobulins"/>
    <property type="match status" value="1"/>
</dbReference>
<evidence type="ECO:0000313" key="4">
    <source>
        <dbReference type="EMBL" id="EQD40639.1"/>
    </source>
</evidence>
<organism evidence="4">
    <name type="scientific">mine drainage metagenome</name>
    <dbReference type="NCBI Taxonomy" id="410659"/>
    <lineage>
        <taxon>unclassified sequences</taxon>
        <taxon>metagenomes</taxon>
        <taxon>ecological metagenomes</taxon>
    </lineage>
</organism>
<protein>
    <submittedName>
        <fullName evidence="4">Beta-glucosidase</fullName>
    </submittedName>
</protein>
<dbReference type="Pfam" id="PF10633">
    <property type="entry name" value="NPCBM_assoc"/>
    <property type="match status" value="1"/>
</dbReference>
<dbReference type="InterPro" id="IPR013783">
    <property type="entry name" value="Ig-like_fold"/>
</dbReference>
<dbReference type="SUPFAM" id="SSF52279">
    <property type="entry name" value="Beta-D-glucan exohydrolase, C-terminal domain"/>
    <property type="match status" value="1"/>
</dbReference>